<keyword evidence="8" id="KW-1185">Reference proteome</keyword>
<proteinExistence type="predicted"/>
<name>A0ABS3Y8J4_9BACT</name>
<reference evidence="8" key="1">
    <citation type="submission" date="2021-03" db="EMBL/GenBank/DDBJ databases">
        <title>Assistant Professor.</title>
        <authorList>
            <person name="Huq M.A."/>
        </authorList>
    </citation>
    <scope>NUCLEOTIDE SEQUENCE [LARGE SCALE GENOMIC DNA]</scope>
    <source>
        <strain evidence="8">MAH-28</strain>
    </source>
</reference>
<evidence type="ECO:0000256" key="1">
    <source>
        <dbReference type="ARBA" id="ARBA00022485"/>
    </source>
</evidence>
<evidence type="ECO:0000256" key="3">
    <source>
        <dbReference type="ARBA" id="ARBA00023002"/>
    </source>
</evidence>
<dbReference type="PANTHER" id="PTHR43498">
    <property type="entry name" value="FERREDOXIN:COB-COM HETERODISULFIDE REDUCTASE SUBUNIT A"/>
    <property type="match status" value="1"/>
</dbReference>
<protein>
    <submittedName>
        <fullName evidence="7">FAD-dependent oxidoreductase</fullName>
    </submittedName>
</protein>
<gene>
    <name evidence="7" type="ORF">J7I43_02185</name>
</gene>
<keyword evidence="2" id="KW-0479">Metal-binding</keyword>
<dbReference type="InterPro" id="IPR036188">
    <property type="entry name" value="FAD/NAD-bd_sf"/>
</dbReference>
<keyword evidence="5" id="KW-0411">Iron-sulfur</keyword>
<keyword evidence="3" id="KW-0560">Oxidoreductase</keyword>
<keyword evidence="6" id="KW-0732">Signal</keyword>
<dbReference type="EMBL" id="JAGHKP010000001">
    <property type="protein sequence ID" value="MBO9150996.1"/>
    <property type="molecule type" value="Genomic_DNA"/>
</dbReference>
<feature type="signal peptide" evidence="6">
    <location>
        <begin position="1"/>
        <end position="25"/>
    </location>
</feature>
<accession>A0ABS3Y8J4</accession>
<keyword evidence="1" id="KW-0004">4Fe-4S</keyword>
<dbReference type="Proteomes" id="UP000679126">
    <property type="component" value="Unassembled WGS sequence"/>
</dbReference>
<evidence type="ECO:0000256" key="4">
    <source>
        <dbReference type="ARBA" id="ARBA00023004"/>
    </source>
</evidence>
<evidence type="ECO:0000313" key="7">
    <source>
        <dbReference type="EMBL" id="MBO9150996.1"/>
    </source>
</evidence>
<dbReference type="SUPFAM" id="SSF51905">
    <property type="entry name" value="FAD/NAD(P)-binding domain"/>
    <property type="match status" value="1"/>
</dbReference>
<feature type="chain" id="PRO_5045559318" evidence="6">
    <location>
        <begin position="26"/>
        <end position="621"/>
    </location>
</feature>
<keyword evidence="4" id="KW-0408">Iron</keyword>
<dbReference type="RefSeq" id="WP_209142762.1">
    <property type="nucleotide sequence ID" value="NZ_JAGHKP010000001.1"/>
</dbReference>
<evidence type="ECO:0000256" key="6">
    <source>
        <dbReference type="SAM" id="SignalP"/>
    </source>
</evidence>
<dbReference type="Pfam" id="PF12831">
    <property type="entry name" value="FAD_oxidored"/>
    <property type="match status" value="1"/>
</dbReference>
<comment type="caution">
    <text evidence="7">The sequence shown here is derived from an EMBL/GenBank/DDBJ whole genome shotgun (WGS) entry which is preliminary data.</text>
</comment>
<dbReference type="PANTHER" id="PTHR43498:SF1">
    <property type="entry name" value="COB--COM HETERODISULFIDE REDUCTASE IRON-SULFUR SUBUNIT A"/>
    <property type="match status" value="1"/>
</dbReference>
<organism evidence="7 8">
    <name type="scientific">Chitinophaga chungangae</name>
    <dbReference type="NCBI Taxonomy" id="2821488"/>
    <lineage>
        <taxon>Bacteria</taxon>
        <taxon>Pseudomonadati</taxon>
        <taxon>Bacteroidota</taxon>
        <taxon>Chitinophagia</taxon>
        <taxon>Chitinophagales</taxon>
        <taxon>Chitinophagaceae</taxon>
        <taxon>Chitinophaga</taxon>
    </lineage>
</organism>
<evidence type="ECO:0000256" key="5">
    <source>
        <dbReference type="ARBA" id="ARBA00023014"/>
    </source>
</evidence>
<dbReference type="PRINTS" id="PR00411">
    <property type="entry name" value="PNDRDTASEI"/>
</dbReference>
<sequence>MNRTTRTGFRWIILLLSLVGLQAKAQRQTDLLIVGGGASGTMAGIQAARMGVQALVIEETDWLGGMLTSAGVSAIDGNHRMPSGLWGEFRAQLYNYYGGPEKVFTGWVSNTLFEPHVGNNILKKMAAKEKNLQISYQTRFQSIRKENGQWLVTVAKGKRTSVISAKLVIDATELGDVMAAAGAKYNIGMDAREETGETQAPAVSNDIIQDLTYVVVLKDYGKGANKTIRKPEGYNADEFKHSCDVSDPASFDSPDNNCNKMIQYGRLPNNKYMINWPKSGNDFYLNIIEKTPAQREEALKAAKLHSLRFIYYLQTELGYKNLGIADDEFPTADKLPMIPYHRESRRLKGEALLTVNHVAKPYEQPEPLYRTGIAVGDYTIDHHHEKNPAAPKIDFVKIRVPSYNVPLGSLVPNEVDGLIVAEKSIGVTNIVNGATRLQPVVLGIGQAAGALAAVSLKQHIQPRQAAIRDVQQALLDSKAYIMPFIDVNAESPYFAAIQRIGATGILKGSGVPYQWANQTWFYPDDIPTRYEVMDGLRAYYEPLRTFWGASGEPLSLQFLLELFEKCGKKITLQQARADWKKLSLPGTPAADITLNRAATAVLIDHYLDPFRRGVNFAGQLQ</sequence>
<evidence type="ECO:0000313" key="8">
    <source>
        <dbReference type="Proteomes" id="UP000679126"/>
    </source>
</evidence>
<dbReference type="Gene3D" id="3.50.50.60">
    <property type="entry name" value="FAD/NAD(P)-binding domain"/>
    <property type="match status" value="1"/>
</dbReference>
<evidence type="ECO:0000256" key="2">
    <source>
        <dbReference type="ARBA" id="ARBA00022723"/>
    </source>
</evidence>
<dbReference type="InterPro" id="IPR039650">
    <property type="entry name" value="HdrA-like"/>
</dbReference>